<dbReference type="AlphaFoldDB" id="A0A9W7DY69"/>
<accession>A0A9W7DY69</accession>
<proteinExistence type="predicted"/>
<dbReference type="EMBL" id="BRXY01000031">
    <property type="protein sequence ID" value="GMH55003.1"/>
    <property type="molecule type" value="Genomic_DNA"/>
</dbReference>
<reference evidence="2" key="1">
    <citation type="journal article" date="2023" name="Commun. Biol.">
        <title>Genome analysis of Parmales, the sister group of diatoms, reveals the evolutionary specialization of diatoms from phago-mixotrophs to photoautotrophs.</title>
        <authorList>
            <person name="Ban H."/>
            <person name="Sato S."/>
            <person name="Yoshikawa S."/>
            <person name="Yamada K."/>
            <person name="Nakamura Y."/>
            <person name="Ichinomiya M."/>
            <person name="Sato N."/>
            <person name="Blanc-Mathieu R."/>
            <person name="Endo H."/>
            <person name="Kuwata A."/>
            <person name="Ogata H."/>
        </authorList>
    </citation>
    <scope>NUCLEOTIDE SEQUENCE [LARGE SCALE GENOMIC DNA]</scope>
    <source>
        <strain evidence="2">NIES 3701</strain>
    </source>
</reference>
<evidence type="ECO:0000313" key="1">
    <source>
        <dbReference type="EMBL" id="GMH55003.1"/>
    </source>
</evidence>
<organism evidence="1 2">
    <name type="scientific">Triparma strigata</name>
    <dbReference type="NCBI Taxonomy" id="1606541"/>
    <lineage>
        <taxon>Eukaryota</taxon>
        <taxon>Sar</taxon>
        <taxon>Stramenopiles</taxon>
        <taxon>Ochrophyta</taxon>
        <taxon>Bolidophyceae</taxon>
        <taxon>Parmales</taxon>
        <taxon>Triparmaceae</taxon>
        <taxon>Triparma</taxon>
    </lineage>
</organism>
<dbReference type="Proteomes" id="UP001165085">
    <property type="component" value="Unassembled WGS sequence"/>
</dbReference>
<comment type="caution">
    <text evidence="1">The sequence shown here is derived from an EMBL/GenBank/DDBJ whole genome shotgun (WGS) entry which is preliminary data.</text>
</comment>
<dbReference type="PROSITE" id="PS51257">
    <property type="entry name" value="PROKAR_LIPOPROTEIN"/>
    <property type="match status" value="1"/>
</dbReference>
<gene>
    <name evidence="1" type="ORF">TrST_g9757</name>
</gene>
<name>A0A9W7DY69_9STRA</name>
<evidence type="ECO:0000313" key="2">
    <source>
        <dbReference type="Proteomes" id="UP001165085"/>
    </source>
</evidence>
<keyword evidence="2" id="KW-1185">Reference proteome</keyword>
<sequence length="211" mass="22771">MFIPRILNSTCPLGTPSELEGAYGNPSSFLLLACFWVVLRSSTPLIASFFRQVKGLVSAVFAMLHGFVRKRSGTLENGAALTPMAETQTNPLAQMEEGLGERSGSGLSASSVGEVALTEGRKKCDESVAAVEAEVLKSVDEAARGGSRQAKYKEPDKGNATYCILVRLCGTLLAFYKYWTSPTVNYLDIHLFSDHVSHECKAAYFTSVVMG</sequence>
<protein>
    <submittedName>
        <fullName evidence="1">Uncharacterized protein</fullName>
    </submittedName>
</protein>